<feature type="domain" description="Glycosyl transferase family 28 C-terminal" evidence="12">
    <location>
        <begin position="192"/>
        <end position="359"/>
    </location>
</feature>
<evidence type="ECO:0000313" key="13">
    <source>
        <dbReference type="EMBL" id="MBO8441032.1"/>
    </source>
</evidence>
<dbReference type="Pfam" id="PF04101">
    <property type="entry name" value="Glyco_tran_28_C"/>
    <property type="match status" value="1"/>
</dbReference>
<feature type="binding site" evidence="10">
    <location>
        <begin position="10"/>
        <end position="12"/>
    </location>
    <ligand>
        <name>UDP-N-acetyl-alpha-D-glucosamine</name>
        <dbReference type="ChEBI" id="CHEBI:57705"/>
    </ligand>
</feature>
<dbReference type="GO" id="GO:0008360">
    <property type="term" value="P:regulation of cell shape"/>
    <property type="evidence" value="ECO:0007669"/>
    <property type="project" value="UniProtKB-KW"/>
</dbReference>
<reference evidence="13" key="1">
    <citation type="submission" date="2020-10" db="EMBL/GenBank/DDBJ databases">
        <authorList>
            <person name="Gilroy R."/>
        </authorList>
    </citation>
    <scope>NUCLEOTIDE SEQUENCE</scope>
    <source>
        <strain evidence="13">C6-149</strain>
    </source>
</reference>
<dbReference type="NCBIfam" id="TIGR01133">
    <property type="entry name" value="murG"/>
    <property type="match status" value="1"/>
</dbReference>
<sequence>MRLLVSGGGTGGHIYPALATIKKLKQRDSSANILYVGSTRGLENKIIPEQDIPFTTINLQGLSRSVSLAGLKYNIKTLNCFINGVHKAKEIIKEFNPDIVLGTGGYVSSAVLFAAAKLNIPTIINEQNSVVGLTNKFLAHYVDKIAISFESVRKSFPKGKVVFTGNPRGQEVFENKTNFDFSEYGLDNNLPTVLIFGGSQGAPKINTTVIENLSRFSNKNYQLLFVTGKKRFDSVMEEINKRNITITSNISVLPYISNMQEILHKVSLIVSRSGATTLAEITALGKPSILIPSPNVTNDHQTKNALNLVSNGAASIIKESELNGTILFDKIDELMNDAKKLEIMSNNAKKLGSPNAADNLLTLMDEIIN</sequence>
<dbReference type="Proteomes" id="UP000823614">
    <property type="component" value="Unassembled WGS sequence"/>
</dbReference>
<dbReference type="InterPro" id="IPR004276">
    <property type="entry name" value="GlycoTrans_28_N"/>
</dbReference>
<proteinExistence type="inferred from homology"/>
<evidence type="ECO:0000256" key="10">
    <source>
        <dbReference type="HAMAP-Rule" id="MF_00033"/>
    </source>
</evidence>
<evidence type="ECO:0000256" key="2">
    <source>
        <dbReference type="ARBA" id="ARBA00022618"/>
    </source>
</evidence>
<gene>
    <name evidence="10 13" type="primary">murG</name>
    <name evidence="13" type="ORF">IAA89_01075</name>
</gene>
<dbReference type="HAMAP" id="MF_00033">
    <property type="entry name" value="MurG"/>
    <property type="match status" value="1"/>
</dbReference>
<feature type="binding site" evidence="10">
    <location>
        <position position="301"/>
    </location>
    <ligand>
        <name>UDP-N-acetyl-alpha-D-glucosamine</name>
        <dbReference type="ChEBI" id="CHEBI:57705"/>
    </ligand>
</feature>
<evidence type="ECO:0000256" key="7">
    <source>
        <dbReference type="ARBA" id="ARBA00023136"/>
    </source>
</evidence>
<accession>A0A9D9H977</accession>
<evidence type="ECO:0000256" key="8">
    <source>
        <dbReference type="ARBA" id="ARBA00023306"/>
    </source>
</evidence>
<keyword evidence="4 10" id="KW-0808">Transferase</keyword>
<dbReference type="Pfam" id="PF03033">
    <property type="entry name" value="Glyco_transf_28"/>
    <property type="match status" value="1"/>
</dbReference>
<feature type="binding site" evidence="10">
    <location>
        <position position="199"/>
    </location>
    <ligand>
        <name>UDP-N-acetyl-alpha-D-glucosamine</name>
        <dbReference type="ChEBI" id="CHEBI:57705"/>
    </ligand>
</feature>
<evidence type="ECO:0000259" key="11">
    <source>
        <dbReference type="Pfam" id="PF03033"/>
    </source>
</evidence>
<reference evidence="13" key="2">
    <citation type="journal article" date="2021" name="PeerJ">
        <title>Extensive microbial diversity within the chicken gut microbiome revealed by metagenomics and culture.</title>
        <authorList>
            <person name="Gilroy R."/>
            <person name="Ravi A."/>
            <person name="Getino M."/>
            <person name="Pursley I."/>
            <person name="Horton D.L."/>
            <person name="Alikhan N.F."/>
            <person name="Baker D."/>
            <person name="Gharbi K."/>
            <person name="Hall N."/>
            <person name="Watson M."/>
            <person name="Adriaenssens E.M."/>
            <person name="Foster-Nyarko E."/>
            <person name="Jarju S."/>
            <person name="Secka A."/>
            <person name="Antonio M."/>
            <person name="Oren A."/>
            <person name="Chaudhuri R.R."/>
            <person name="La Ragione R."/>
            <person name="Hildebrand F."/>
            <person name="Pallen M.J."/>
        </authorList>
    </citation>
    <scope>NUCLEOTIDE SEQUENCE</scope>
    <source>
        <strain evidence="13">C6-149</strain>
    </source>
</reference>
<dbReference type="InterPro" id="IPR006009">
    <property type="entry name" value="GlcNAc_MurG"/>
</dbReference>
<dbReference type="CDD" id="cd03785">
    <property type="entry name" value="GT28_MurG"/>
    <property type="match status" value="1"/>
</dbReference>
<comment type="function">
    <text evidence="10">Cell wall formation. Catalyzes the transfer of a GlcNAc subunit on undecaprenyl-pyrophosphoryl-MurNAc-pentapeptide (lipid intermediate I) to form undecaprenyl-pyrophosphoryl-MurNAc-(pentapeptide)GlcNAc (lipid intermediate II).</text>
</comment>
<name>A0A9D9H977_9LACO</name>
<evidence type="ECO:0000256" key="1">
    <source>
        <dbReference type="ARBA" id="ARBA00022475"/>
    </source>
</evidence>
<keyword evidence="7 10" id="KW-0472">Membrane</keyword>
<dbReference type="GO" id="GO:0005886">
    <property type="term" value="C:plasma membrane"/>
    <property type="evidence" value="ECO:0007669"/>
    <property type="project" value="UniProtKB-SubCell"/>
</dbReference>
<dbReference type="GO" id="GO:0050511">
    <property type="term" value="F:undecaprenyldiphospho-muramoylpentapeptide beta-N-acetylglucosaminyltransferase activity"/>
    <property type="evidence" value="ECO:0007669"/>
    <property type="project" value="UniProtKB-UniRule"/>
</dbReference>
<evidence type="ECO:0000259" key="12">
    <source>
        <dbReference type="Pfam" id="PF04101"/>
    </source>
</evidence>
<evidence type="ECO:0000256" key="5">
    <source>
        <dbReference type="ARBA" id="ARBA00022960"/>
    </source>
</evidence>
<dbReference type="GO" id="GO:0071555">
    <property type="term" value="P:cell wall organization"/>
    <property type="evidence" value="ECO:0007669"/>
    <property type="project" value="UniProtKB-KW"/>
</dbReference>
<dbReference type="EMBL" id="JADIMP010000021">
    <property type="protein sequence ID" value="MBO8441032.1"/>
    <property type="molecule type" value="Genomic_DNA"/>
</dbReference>
<comment type="subcellular location">
    <subcellularLocation>
        <location evidence="10">Cell membrane</location>
        <topology evidence="10">Peripheral membrane protein</topology>
        <orientation evidence="10">Cytoplasmic side</orientation>
    </subcellularLocation>
</comment>
<feature type="domain" description="Glycosyltransferase family 28 N-terminal" evidence="11">
    <location>
        <begin position="4"/>
        <end position="147"/>
    </location>
</feature>
<keyword evidence="1 10" id="KW-1003">Cell membrane</keyword>
<protein>
    <recommendedName>
        <fullName evidence="10">UDP-N-acetylglucosamine--N-acetylmuramyl-(pentapeptide) pyrophosphoryl-undecaprenol N-acetylglucosamine transferase</fullName>
        <ecNumber evidence="10">2.4.1.227</ecNumber>
    </recommendedName>
    <alternativeName>
        <fullName evidence="10">Undecaprenyl-PP-MurNAc-pentapeptide-UDPGlcNAc GlcNAc transferase</fullName>
    </alternativeName>
</protein>
<organism evidence="13 14">
    <name type="scientific">Candidatus Gallilactobacillus intestinavium</name>
    <dbReference type="NCBI Taxonomy" id="2840838"/>
    <lineage>
        <taxon>Bacteria</taxon>
        <taxon>Bacillati</taxon>
        <taxon>Bacillota</taxon>
        <taxon>Bacilli</taxon>
        <taxon>Lactobacillales</taxon>
        <taxon>Lactobacillaceae</taxon>
        <taxon>Lactobacillaceae incertae sedis</taxon>
        <taxon>Candidatus Gallilactobacillus</taxon>
    </lineage>
</organism>
<comment type="pathway">
    <text evidence="10">Cell wall biogenesis; peptidoglycan biosynthesis.</text>
</comment>
<evidence type="ECO:0000313" key="14">
    <source>
        <dbReference type="Proteomes" id="UP000823614"/>
    </source>
</evidence>
<keyword evidence="9 10" id="KW-0961">Cell wall biogenesis/degradation</keyword>
<dbReference type="GO" id="GO:0051301">
    <property type="term" value="P:cell division"/>
    <property type="evidence" value="ECO:0007669"/>
    <property type="project" value="UniProtKB-KW"/>
</dbReference>
<dbReference type="GO" id="GO:0005975">
    <property type="term" value="P:carbohydrate metabolic process"/>
    <property type="evidence" value="ECO:0007669"/>
    <property type="project" value="InterPro"/>
</dbReference>
<dbReference type="SUPFAM" id="SSF53756">
    <property type="entry name" value="UDP-Glycosyltransferase/glycogen phosphorylase"/>
    <property type="match status" value="1"/>
</dbReference>
<dbReference type="EC" id="2.4.1.227" evidence="10"/>
<dbReference type="Gene3D" id="3.40.50.2000">
    <property type="entry name" value="Glycogen Phosphorylase B"/>
    <property type="match status" value="2"/>
</dbReference>
<dbReference type="PANTHER" id="PTHR21015">
    <property type="entry name" value="UDP-N-ACETYLGLUCOSAMINE--N-ACETYLMURAMYL-(PENTAPEPTIDE) PYROPHOSPHORYL-UNDECAPRENOL N-ACETYLGLUCOSAMINE TRANSFERASE 1"/>
    <property type="match status" value="1"/>
</dbReference>
<comment type="caution">
    <text evidence="10">Lacks conserved residue(s) required for the propagation of feature annotation.</text>
</comment>
<dbReference type="AlphaFoldDB" id="A0A9D9H977"/>
<keyword evidence="2 10" id="KW-0132">Cell division</keyword>
<evidence type="ECO:0000256" key="9">
    <source>
        <dbReference type="ARBA" id="ARBA00023316"/>
    </source>
</evidence>
<evidence type="ECO:0000256" key="6">
    <source>
        <dbReference type="ARBA" id="ARBA00022984"/>
    </source>
</evidence>
<comment type="similarity">
    <text evidence="10">Belongs to the glycosyltransferase 28 family. MurG subfamily.</text>
</comment>
<comment type="caution">
    <text evidence="13">The sequence shown here is derived from an EMBL/GenBank/DDBJ whole genome shotgun (WGS) entry which is preliminary data.</text>
</comment>
<feature type="binding site" evidence="10">
    <location>
        <position position="128"/>
    </location>
    <ligand>
        <name>UDP-N-acetyl-alpha-D-glucosamine</name>
        <dbReference type="ChEBI" id="CHEBI:57705"/>
    </ligand>
</feature>
<keyword evidence="8 10" id="KW-0131">Cell cycle</keyword>
<dbReference type="InterPro" id="IPR007235">
    <property type="entry name" value="Glyco_trans_28_C"/>
</dbReference>
<keyword evidence="6 10" id="KW-0573">Peptidoglycan synthesis</keyword>
<dbReference type="PANTHER" id="PTHR21015:SF22">
    <property type="entry name" value="GLYCOSYLTRANSFERASE"/>
    <property type="match status" value="1"/>
</dbReference>
<keyword evidence="5 10" id="KW-0133">Cell shape</keyword>
<dbReference type="GO" id="GO:0009252">
    <property type="term" value="P:peptidoglycan biosynthetic process"/>
    <property type="evidence" value="ECO:0007669"/>
    <property type="project" value="UniProtKB-UniRule"/>
</dbReference>
<keyword evidence="3 10" id="KW-0328">Glycosyltransferase</keyword>
<evidence type="ECO:0000256" key="3">
    <source>
        <dbReference type="ARBA" id="ARBA00022676"/>
    </source>
</evidence>
<feature type="binding site" evidence="10">
    <location>
        <position position="256"/>
    </location>
    <ligand>
        <name>UDP-N-acetyl-alpha-D-glucosamine</name>
        <dbReference type="ChEBI" id="CHEBI:57705"/>
    </ligand>
</feature>
<evidence type="ECO:0000256" key="4">
    <source>
        <dbReference type="ARBA" id="ARBA00022679"/>
    </source>
</evidence>
<comment type="catalytic activity">
    <reaction evidence="10">
        <text>Mur2Ac(oyl-L-Ala-gamma-D-Glu-L-Lys-D-Ala-D-Ala)-di-trans,octa-cis-undecaprenyl diphosphate + UDP-N-acetyl-alpha-D-glucosamine = beta-D-GlcNAc-(1-&gt;4)-Mur2Ac(oyl-L-Ala-gamma-D-Glu-L-Lys-D-Ala-D-Ala)-di-trans,octa-cis-undecaprenyl diphosphate + UDP + H(+)</text>
        <dbReference type="Rhea" id="RHEA:23192"/>
        <dbReference type="ChEBI" id="CHEBI:15378"/>
        <dbReference type="ChEBI" id="CHEBI:57705"/>
        <dbReference type="ChEBI" id="CHEBI:58223"/>
        <dbReference type="ChEBI" id="CHEBI:60032"/>
        <dbReference type="ChEBI" id="CHEBI:60033"/>
        <dbReference type="EC" id="2.4.1.227"/>
    </reaction>
</comment>